<evidence type="ECO:0000256" key="5">
    <source>
        <dbReference type="ARBA" id="ARBA00022737"/>
    </source>
</evidence>
<evidence type="ECO:0000256" key="10">
    <source>
        <dbReference type="ARBA" id="ARBA00047899"/>
    </source>
</evidence>
<evidence type="ECO:0000256" key="11">
    <source>
        <dbReference type="ARBA" id="ARBA00048679"/>
    </source>
</evidence>
<keyword evidence="2" id="KW-0723">Serine/threonine-protein kinase</keyword>
<feature type="domain" description="Roc" evidence="12">
    <location>
        <begin position="504"/>
        <end position="675"/>
    </location>
</feature>
<name>A0A841C2P3_9ACTN</name>
<comment type="catalytic activity">
    <reaction evidence="11">
        <text>L-seryl-[protein] + ATP = O-phospho-L-seryl-[protein] + ADP + H(+)</text>
        <dbReference type="Rhea" id="RHEA:17989"/>
        <dbReference type="Rhea" id="RHEA-COMP:9863"/>
        <dbReference type="Rhea" id="RHEA-COMP:11604"/>
        <dbReference type="ChEBI" id="CHEBI:15378"/>
        <dbReference type="ChEBI" id="CHEBI:29999"/>
        <dbReference type="ChEBI" id="CHEBI:30616"/>
        <dbReference type="ChEBI" id="CHEBI:83421"/>
        <dbReference type="ChEBI" id="CHEBI:456216"/>
        <dbReference type="EC" id="2.7.11.1"/>
    </reaction>
</comment>
<dbReference type="InterPro" id="IPR003591">
    <property type="entry name" value="Leu-rich_rpt_typical-subtyp"/>
</dbReference>
<dbReference type="PROSITE" id="PS51424">
    <property type="entry name" value="ROC"/>
    <property type="match status" value="1"/>
</dbReference>
<keyword evidence="9" id="KW-0342">GTP-binding</keyword>
<organism evidence="13 14">
    <name type="scientific">Allocatelliglobosispora scoriae</name>
    <dbReference type="NCBI Taxonomy" id="643052"/>
    <lineage>
        <taxon>Bacteria</taxon>
        <taxon>Bacillati</taxon>
        <taxon>Actinomycetota</taxon>
        <taxon>Actinomycetes</taxon>
        <taxon>Micromonosporales</taxon>
        <taxon>Micromonosporaceae</taxon>
        <taxon>Allocatelliglobosispora</taxon>
    </lineage>
</organism>
<dbReference type="InterPro" id="IPR055414">
    <property type="entry name" value="LRR_R13L4/SHOC2-like"/>
</dbReference>
<dbReference type="SMART" id="SM00369">
    <property type="entry name" value="LRR_TYP"/>
    <property type="match status" value="18"/>
</dbReference>
<evidence type="ECO:0000256" key="9">
    <source>
        <dbReference type="ARBA" id="ARBA00023134"/>
    </source>
</evidence>
<proteinExistence type="predicted"/>
<evidence type="ECO:0000256" key="3">
    <source>
        <dbReference type="ARBA" id="ARBA00022614"/>
    </source>
</evidence>
<dbReference type="PANTHER" id="PTHR48057:SF7">
    <property type="entry name" value="LEUCINE-RICH REPEAT SERINE_THREONINE-PROTEIN KINASE 1"/>
    <property type="match status" value="1"/>
</dbReference>
<dbReference type="InterPro" id="IPR057263">
    <property type="entry name" value="COR-B"/>
</dbReference>
<keyword evidence="6" id="KW-0547">Nucleotide-binding</keyword>
<dbReference type="GO" id="GO:0009274">
    <property type="term" value="C:peptidoglycan-based cell wall"/>
    <property type="evidence" value="ECO:0007669"/>
    <property type="project" value="UniProtKB-ARBA"/>
</dbReference>
<dbReference type="Gene3D" id="3.80.10.10">
    <property type="entry name" value="Ribonuclease Inhibitor"/>
    <property type="match status" value="5"/>
</dbReference>
<evidence type="ECO:0000313" key="13">
    <source>
        <dbReference type="EMBL" id="MBB5874185.1"/>
    </source>
</evidence>
<dbReference type="PANTHER" id="PTHR48057">
    <property type="entry name" value="LEUCINE-RICH REPEAT SERINE/THREONINE-PROTEIN KINASE 1"/>
    <property type="match status" value="1"/>
</dbReference>
<evidence type="ECO:0000313" key="14">
    <source>
        <dbReference type="Proteomes" id="UP000587527"/>
    </source>
</evidence>
<sequence>MSDVGVGYVQSEGHKVLLPDAATERIAHAAKTNAAHLDLSRLGLTDVPEALGSLTNLAELRLDGNLFTQVPPIIGSLTTLTKLYLNSNQITRVSDVLGSLTKLTTLHLDGNELTQFPEAIASLTNLTTLGLADNQLTQIPDIFSVLTKLTTLRLDGNRLTQIPDTLGSLTKLTTLHLHDNQLTQIPDTFGSLTNLTTLYLSNNQLTYIPEILGSLTKLTTLHLDRNQLTQIPEILGSLTKLTTLHLHDNQLTQIPDIFSVLAKLTTLDLHNNQLTQIPDTFGSLTRLATLRLDANRFKQVPDILGSLANLTRLDLDGNQLTQLPDMLGSLTNLTTLYLDSNQLTQLPDTIGSLTNLTTLYLSNNQLTHIPDIFGSLTNLIELNLDGNQLTRLPDTIGQLTKLTELTLNGNQLTQIPDVLGSLTNLTTLGLSRNRLTQVPHTLGGLNNLYSLRLDGNRLTTVPPLLWPLAETMMLTDNPLVPEVAAAIAEGADELGSLLRSLQREGEEVREAKLVLVGEGEVGKSSLLAALRGEEFIDGRLTTHGVEVKPVGIEVYGQPATLNGWDFGGQPFYRPTHQLYFTAPAIYLVVWSPRRGPDVSNVEYWTNLIKHRAGDTARIHIVASFADDTDRHALIDEARLTQQHGDMIAGYHHIDSRTGTGIAELKRAIAATAATLPHLRRDYPRSWLSLLQAFREGTDTYLVYDEYERRANAHGLTTTSARSLARNANALGQWIYYDTDDALNSIIIFKPDWLSKAISYVLEDPQVHDHHGLVSHRSLAHTWTHPPRADEPVYPASLHPAFRHLMQKFDISYPVRSAGLHDEPKILITQLVPTTQPDLRSWTGYGAGLEEQTQICEITDPTTDKPVIPEGLMYQLIARFHRFSLGRDDHTRSLHWETGLVVDQGDHGRALITIDDNRITVTVRAAYPQFFLSRLTEDIREHITGYWLGVDVKTLVPCTTSCANGTPGRGRFSVKALIASKRDAAPRIPCRSCDLMQNVDELMLAVPVSQVPSAARLAVTVAELLRPDFDAITAAILMQGNQTQQAISQAEERYRDLIRSLDEPARNGPRLFTHTIPNRTVQHPGFTHRRVRITLWCEHSRQPLPLLNDDPTSGVYDIDLPHQWFVAAGPWLKATSVILRTLLPIATGIMDLPADAHRSTLANQLRIVEDSFEASFDAATLTPIDRAEERHLRRATGDEAPDYVNPALLSTLHKIIGDRDPSFGGLRRVKDREHYKWVHPRFLAEYEASAD</sequence>
<dbReference type="InterPro" id="IPR027417">
    <property type="entry name" value="P-loop_NTPase"/>
</dbReference>
<keyword evidence="4" id="KW-0808">Transferase</keyword>
<gene>
    <name evidence="13" type="ORF">F4553_007619</name>
</gene>
<dbReference type="AlphaFoldDB" id="A0A841C2P3"/>
<comment type="catalytic activity">
    <reaction evidence="10">
        <text>L-threonyl-[protein] + ATP = O-phospho-L-threonyl-[protein] + ADP + H(+)</text>
        <dbReference type="Rhea" id="RHEA:46608"/>
        <dbReference type="Rhea" id="RHEA-COMP:11060"/>
        <dbReference type="Rhea" id="RHEA-COMP:11605"/>
        <dbReference type="ChEBI" id="CHEBI:15378"/>
        <dbReference type="ChEBI" id="CHEBI:30013"/>
        <dbReference type="ChEBI" id="CHEBI:30616"/>
        <dbReference type="ChEBI" id="CHEBI:61977"/>
        <dbReference type="ChEBI" id="CHEBI:456216"/>
        <dbReference type="EC" id="2.7.11.1"/>
    </reaction>
</comment>
<dbReference type="Pfam" id="PF25497">
    <property type="entry name" value="COR-B"/>
    <property type="match status" value="1"/>
</dbReference>
<evidence type="ECO:0000256" key="1">
    <source>
        <dbReference type="ARBA" id="ARBA00012513"/>
    </source>
</evidence>
<dbReference type="PROSITE" id="PS51450">
    <property type="entry name" value="LRR"/>
    <property type="match status" value="13"/>
</dbReference>
<dbReference type="SUPFAM" id="SSF52047">
    <property type="entry name" value="RNI-like"/>
    <property type="match status" value="1"/>
</dbReference>
<dbReference type="SUPFAM" id="SSF52058">
    <property type="entry name" value="L domain-like"/>
    <property type="match status" value="1"/>
</dbReference>
<dbReference type="Proteomes" id="UP000587527">
    <property type="component" value="Unassembled WGS sequence"/>
</dbReference>
<dbReference type="InterPro" id="IPR001611">
    <property type="entry name" value="Leu-rich_rpt"/>
</dbReference>
<dbReference type="SUPFAM" id="SSF52540">
    <property type="entry name" value="P-loop containing nucleoside triphosphate hydrolases"/>
    <property type="match status" value="1"/>
</dbReference>
<evidence type="ECO:0000256" key="6">
    <source>
        <dbReference type="ARBA" id="ARBA00022741"/>
    </source>
</evidence>
<keyword evidence="7" id="KW-0418">Kinase</keyword>
<dbReference type="EC" id="2.7.11.1" evidence="1"/>
<dbReference type="InterPro" id="IPR032675">
    <property type="entry name" value="LRR_dom_sf"/>
</dbReference>
<dbReference type="Pfam" id="PF16095">
    <property type="entry name" value="COR-A"/>
    <property type="match status" value="1"/>
</dbReference>
<dbReference type="SMART" id="SM00364">
    <property type="entry name" value="LRR_BAC"/>
    <property type="match status" value="16"/>
</dbReference>
<keyword evidence="5" id="KW-0677">Repeat</keyword>
<dbReference type="Pfam" id="PF23598">
    <property type="entry name" value="LRR_14"/>
    <property type="match status" value="1"/>
</dbReference>
<dbReference type="RefSeq" id="WP_221470639.1">
    <property type="nucleotide sequence ID" value="NZ_JACHMN010000003.1"/>
</dbReference>
<dbReference type="SMART" id="SM00365">
    <property type="entry name" value="LRR_SD22"/>
    <property type="match status" value="13"/>
</dbReference>
<dbReference type="PRINTS" id="PR00449">
    <property type="entry name" value="RASTRNSFRMNG"/>
</dbReference>
<dbReference type="InterPro" id="IPR052595">
    <property type="entry name" value="LRRC69/RLP"/>
</dbReference>
<comment type="caution">
    <text evidence="13">The sequence shown here is derived from an EMBL/GenBank/DDBJ whole genome shotgun (WGS) entry which is preliminary data.</text>
</comment>
<evidence type="ECO:0000256" key="2">
    <source>
        <dbReference type="ARBA" id="ARBA00022527"/>
    </source>
</evidence>
<evidence type="ECO:0000256" key="4">
    <source>
        <dbReference type="ARBA" id="ARBA00022679"/>
    </source>
</evidence>
<dbReference type="InterPro" id="IPR032171">
    <property type="entry name" value="COR-A"/>
</dbReference>
<keyword evidence="14" id="KW-1185">Reference proteome</keyword>
<protein>
    <recommendedName>
        <fullName evidence="1">non-specific serine/threonine protein kinase</fullName>
        <ecNumber evidence="1">2.7.11.1</ecNumber>
    </recommendedName>
</protein>
<evidence type="ECO:0000256" key="8">
    <source>
        <dbReference type="ARBA" id="ARBA00022840"/>
    </source>
</evidence>
<dbReference type="GO" id="GO:0004674">
    <property type="term" value="F:protein serine/threonine kinase activity"/>
    <property type="evidence" value="ECO:0007669"/>
    <property type="project" value="UniProtKB-KW"/>
</dbReference>
<dbReference type="Gene3D" id="3.40.50.300">
    <property type="entry name" value="P-loop containing nucleotide triphosphate hydrolases"/>
    <property type="match status" value="1"/>
</dbReference>
<keyword evidence="3" id="KW-0433">Leucine-rich repeat</keyword>
<dbReference type="Pfam" id="PF08477">
    <property type="entry name" value="Roc"/>
    <property type="match status" value="1"/>
</dbReference>
<accession>A0A841C2P3</accession>
<evidence type="ECO:0000256" key="7">
    <source>
        <dbReference type="ARBA" id="ARBA00022777"/>
    </source>
</evidence>
<dbReference type="Pfam" id="PF13855">
    <property type="entry name" value="LRR_8"/>
    <property type="match status" value="3"/>
</dbReference>
<reference evidence="13 14" key="1">
    <citation type="submission" date="2020-08" db="EMBL/GenBank/DDBJ databases">
        <title>Sequencing the genomes of 1000 actinobacteria strains.</title>
        <authorList>
            <person name="Klenk H.-P."/>
        </authorList>
    </citation>
    <scope>NUCLEOTIDE SEQUENCE [LARGE SCALE GENOMIC DNA]</scope>
    <source>
        <strain evidence="13 14">DSM 45362</strain>
    </source>
</reference>
<dbReference type="GO" id="GO:0005524">
    <property type="term" value="F:ATP binding"/>
    <property type="evidence" value="ECO:0007669"/>
    <property type="project" value="UniProtKB-KW"/>
</dbReference>
<keyword evidence="8" id="KW-0067">ATP-binding</keyword>
<dbReference type="EMBL" id="JACHMN010000003">
    <property type="protein sequence ID" value="MBB5874185.1"/>
    <property type="molecule type" value="Genomic_DNA"/>
</dbReference>
<dbReference type="Pfam" id="PF00560">
    <property type="entry name" value="LRR_1"/>
    <property type="match status" value="1"/>
</dbReference>
<evidence type="ECO:0000259" key="12">
    <source>
        <dbReference type="PROSITE" id="PS51424"/>
    </source>
</evidence>
<dbReference type="InterPro" id="IPR020859">
    <property type="entry name" value="ROC"/>
</dbReference>
<dbReference type="FunFam" id="3.80.10.10:FF:001164">
    <property type="entry name" value="GH01279p"/>
    <property type="match status" value="2"/>
</dbReference>